<name>A0A0F9QXY7_9ZZZZ</name>
<reference evidence="1" key="1">
    <citation type="journal article" date="2015" name="Nature">
        <title>Complex archaea that bridge the gap between prokaryotes and eukaryotes.</title>
        <authorList>
            <person name="Spang A."/>
            <person name="Saw J.H."/>
            <person name="Jorgensen S.L."/>
            <person name="Zaremba-Niedzwiedzka K."/>
            <person name="Martijn J."/>
            <person name="Lind A.E."/>
            <person name="van Eijk R."/>
            <person name="Schleper C."/>
            <person name="Guy L."/>
            <person name="Ettema T.J."/>
        </authorList>
    </citation>
    <scope>NUCLEOTIDE SEQUENCE</scope>
</reference>
<organism evidence="1">
    <name type="scientific">marine sediment metagenome</name>
    <dbReference type="NCBI Taxonomy" id="412755"/>
    <lineage>
        <taxon>unclassified sequences</taxon>
        <taxon>metagenomes</taxon>
        <taxon>ecological metagenomes</taxon>
    </lineage>
</organism>
<dbReference type="EMBL" id="LAZR01003470">
    <property type="protein sequence ID" value="KKN18001.1"/>
    <property type="molecule type" value="Genomic_DNA"/>
</dbReference>
<gene>
    <name evidence="1" type="ORF">LCGC14_0960270</name>
</gene>
<dbReference type="AlphaFoldDB" id="A0A0F9QXY7"/>
<proteinExistence type="predicted"/>
<feature type="non-terminal residue" evidence="1">
    <location>
        <position position="184"/>
    </location>
</feature>
<accession>A0A0F9QXY7</accession>
<protein>
    <submittedName>
        <fullName evidence="1">Uncharacterized protein</fullName>
    </submittedName>
</protein>
<comment type="caution">
    <text evidence="1">The sequence shown here is derived from an EMBL/GenBank/DDBJ whole genome shotgun (WGS) entry which is preliminary data.</text>
</comment>
<sequence>MALTNPVTAQDMVRVRQAIQQLSHLRLGPDSSPTYVGVTLSGLTAERLVWTDSLKALASKDLIDLVAGTPNEINVSDNSSGGVVIGIVDPLIVAKGGTGVATLTDGGFMLGSGTGAVTSLAQASNGQLPIGSSGADPVLAAISGTTDHISITNGAGSIAVDLDTNTQTLLGSFNGIFLEELDIT</sequence>
<evidence type="ECO:0000313" key="1">
    <source>
        <dbReference type="EMBL" id="KKN18001.1"/>
    </source>
</evidence>